<dbReference type="GO" id="GO:0022857">
    <property type="term" value="F:transmembrane transporter activity"/>
    <property type="evidence" value="ECO:0007669"/>
    <property type="project" value="InterPro"/>
</dbReference>
<name>A0A1I7D1R3_9HYPH</name>
<feature type="transmembrane region" description="Helical" evidence="7">
    <location>
        <begin position="86"/>
        <end position="105"/>
    </location>
</feature>
<dbReference type="Proteomes" id="UP000183371">
    <property type="component" value="Unassembled WGS sequence"/>
</dbReference>
<keyword evidence="5 7" id="KW-1133">Transmembrane helix</keyword>
<dbReference type="GO" id="GO:0005886">
    <property type="term" value="C:plasma membrane"/>
    <property type="evidence" value="ECO:0007669"/>
    <property type="project" value="UniProtKB-SubCell"/>
</dbReference>
<dbReference type="PROSITE" id="PS50850">
    <property type="entry name" value="MFS"/>
    <property type="match status" value="1"/>
</dbReference>
<gene>
    <name evidence="9" type="ORF">SAMN05444141_107151</name>
</gene>
<feature type="transmembrane region" description="Helical" evidence="7">
    <location>
        <begin position="378"/>
        <end position="399"/>
    </location>
</feature>
<dbReference type="InterPro" id="IPR036259">
    <property type="entry name" value="MFS_trans_sf"/>
</dbReference>
<feature type="transmembrane region" description="Helical" evidence="7">
    <location>
        <begin position="350"/>
        <end position="372"/>
    </location>
</feature>
<evidence type="ECO:0000313" key="10">
    <source>
        <dbReference type="Proteomes" id="UP000183371"/>
    </source>
</evidence>
<feature type="transmembrane region" description="Helical" evidence="7">
    <location>
        <begin position="21"/>
        <end position="42"/>
    </location>
</feature>
<feature type="transmembrane region" description="Helical" evidence="7">
    <location>
        <begin position="54"/>
        <end position="79"/>
    </location>
</feature>
<feature type="transmembrane region" description="Helical" evidence="7">
    <location>
        <begin position="290"/>
        <end position="310"/>
    </location>
</feature>
<dbReference type="PANTHER" id="PTHR23517:SF3">
    <property type="entry name" value="INTEGRAL MEMBRANE TRANSPORT PROTEIN"/>
    <property type="match status" value="1"/>
</dbReference>
<keyword evidence="10" id="KW-1185">Reference proteome</keyword>
<feature type="transmembrane region" description="Helical" evidence="7">
    <location>
        <begin position="259"/>
        <end position="278"/>
    </location>
</feature>
<protein>
    <submittedName>
        <fullName evidence="9">Major Facilitator Superfamily protein</fullName>
    </submittedName>
</protein>
<keyword evidence="4 7" id="KW-0812">Transmembrane</keyword>
<feature type="transmembrane region" description="Helical" evidence="7">
    <location>
        <begin position="111"/>
        <end position="129"/>
    </location>
</feature>
<feature type="transmembrane region" description="Helical" evidence="7">
    <location>
        <begin position="221"/>
        <end position="239"/>
    </location>
</feature>
<dbReference type="PANTHER" id="PTHR23517">
    <property type="entry name" value="RESISTANCE PROTEIN MDTM, PUTATIVE-RELATED-RELATED"/>
    <property type="match status" value="1"/>
</dbReference>
<keyword evidence="2" id="KW-0813">Transport</keyword>
<dbReference type="RefSeq" id="WP_083417239.1">
    <property type="nucleotide sequence ID" value="NZ_FPBD01000007.1"/>
</dbReference>
<keyword evidence="6 7" id="KW-0472">Membrane</keyword>
<feature type="transmembrane region" description="Helical" evidence="7">
    <location>
        <begin position="149"/>
        <end position="169"/>
    </location>
</feature>
<evidence type="ECO:0000256" key="1">
    <source>
        <dbReference type="ARBA" id="ARBA00004651"/>
    </source>
</evidence>
<dbReference type="InterPro" id="IPR020846">
    <property type="entry name" value="MFS_dom"/>
</dbReference>
<dbReference type="SUPFAM" id="SSF103473">
    <property type="entry name" value="MFS general substrate transporter"/>
    <property type="match status" value="1"/>
</dbReference>
<dbReference type="Pfam" id="PF07690">
    <property type="entry name" value="MFS_1"/>
    <property type="match status" value="1"/>
</dbReference>
<evidence type="ECO:0000256" key="2">
    <source>
        <dbReference type="ARBA" id="ARBA00022448"/>
    </source>
</evidence>
<reference evidence="10" key="1">
    <citation type="submission" date="2016-10" db="EMBL/GenBank/DDBJ databases">
        <authorList>
            <person name="Varghese N."/>
            <person name="Submissions S."/>
        </authorList>
    </citation>
    <scope>NUCLEOTIDE SEQUENCE [LARGE SCALE GENOMIC DNA]</scope>
    <source>
        <strain evidence="10">DSM 17465</strain>
    </source>
</reference>
<organism evidence="9 10">
    <name type="scientific">Pseudovibrio denitrificans</name>
    <dbReference type="NCBI Taxonomy" id="258256"/>
    <lineage>
        <taxon>Bacteria</taxon>
        <taxon>Pseudomonadati</taxon>
        <taxon>Pseudomonadota</taxon>
        <taxon>Alphaproteobacteria</taxon>
        <taxon>Hyphomicrobiales</taxon>
        <taxon>Stappiaceae</taxon>
        <taxon>Pseudovibrio</taxon>
    </lineage>
</organism>
<feature type="transmembrane region" description="Helical" evidence="7">
    <location>
        <begin position="316"/>
        <end position="338"/>
    </location>
</feature>
<evidence type="ECO:0000256" key="7">
    <source>
        <dbReference type="SAM" id="Phobius"/>
    </source>
</evidence>
<dbReference type="Gene3D" id="1.20.1250.20">
    <property type="entry name" value="MFS general substrate transporter like domains"/>
    <property type="match status" value="1"/>
</dbReference>
<dbReference type="EMBL" id="FPBD01000007">
    <property type="protein sequence ID" value="SFU05536.1"/>
    <property type="molecule type" value="Genomic_DNA"/>
</dbReference>
<evidence type="ECO:0000313" key="9">
    <source>
        <dbReference type="EMBL" id="SFU05536.1"/>
    </source>
</evidence>
<proteinExistence type="predicted"/>
<evidence type="ECO:0000256" key="4">
    <source>
        <dbReference type="ARBA" id="ARBA00022692"/>
    </source>
</evidence>
<dbReference type="AlphaFoldDB" id="A0A1I7D1R3"/>
<dbReference type="InterPro" id="IPR011701">
    <property type="entry name" value="MFS"/>
</dbReference>
<evidence type="ECO:0000259" key="8">
    <source>
        <dbReference type="PROSITE" id="PS50850"/>
    </source>
</evidence>
<comment type="subcellular location">
    <subcellularLocation>
        <location evidence="1">Cell membrane</location>
        <topology evidence="1">Multi-pass membrane protein</topology>
    </subcellularLocation>
</comment>
<evidence type="ECO:0000256" key="6">
    <source>
        <dbReference type="ARBA" id="ARBA00023136"/>
    </source>
</evidence>
<feature type="transmembrane region" description="Helical" evidence="7">
    <location>
        <begin position="175"/>
        <end position="200"/>
    </location>
</feature>
<evidence type="ECO:0000256" key="3">
    <source>
        <dbReference type="ARBA" id="ARBA00022475"/>
    </source>
</evidence>
<feature type="domain" description="Major facilitator superfamily (MFS) profile" evidence="8">
    <location>
        <begin position="20"/>
        <end position="403"/>
    </location>
</feature>
<sequence length="413" mass="45203">MSETRGRETFLRQFRMLPKSAKTILIGTFCARLASFMIWPFFAVLMARRFGTSIAELGVIFSISAFAAILTSPISGVVADKLNRQAIMLLSTLVIMGLYCVLVLWSSEPVYFAVIIAMSVANGALEPLLRSALGDCAAKDEDRALLFHLRYYLVNIAGALGPLCGVWFASNNSNLAFLAGAIAYAILAACISASVTRTIIATNREEEVPIPRLLKVALTDRLFMTLFVSNFFLVILYAQMDEPLTFFLLFLETANINGIIASINVTNTSVVLIVHLFLMKWLIALEEQKAVLVAFFFLMLGLLVVAFNRAEMMELWLVAIALATLAEIIAMPLFATVVDRMAPVRLRNSYMGLYMLSNAGAAAVPFVAALVIERFGGGPLFLASAMLCLPVAYVSFRLLSATEIKEKVAEEVA</sequence>
<dbReference type="InterPro" id="IPR050171">
    <property type="entry name" value="MFS_Transporters"/>
</dbReference>
<evidence type="ECO:0000256" key="5">
    <source>
        <dbReference type="ARBA" id="ARBA00022989"/>
    </source>
</evidence>
<keyword evidence="3" id="KW-1003">Cell membrane</keyword>
<accession>A0A1I7D1R3</accession>